<reference evidence="1" key="2">
    <citation type="submission" date="2021-04" db="EMBL/GenBank/DDBJ databases">
        <authorList>
            <person name="Gilroy R."/>
        </authorList>
    </citation>
    <scope>NUCLEOTIDE SEQUENCE</scope>
    <source>
        <strain evidence="1">ChiHecec2B26-446</strain>
    </source>
</reference>
<evidence type="ECO:0000313" key="1">
    <source>
        <dbReference type="EMBL" id="HIW00190.1"/>
    </source>
</evidence>
<reference evidence="1" key="1">
    <citation type="journal article" date="2021" name="PeerJ">
        <title>Extensive microbial diversity within the chicken gut microbiome revealed by metagenomics and culture.</title>
        <authorList>
            <person name="Gilroy R."/>
            <person name="Ravi A."/>
            <person name="Getino M."/>
            <person name="Pursley I."/>
            <person name="Horton D.L."/>
            <person name="Alikhan N.F."/>
            <person name="Baker D."/>
            <person name="Gharbi K."/>
            <person name="Hall N."/>
            <person name="Watson M."/>
            <person name="Adriaenssens E.M."/>
            <person name="Foster-Nyarko E."/>
            <person name="Jarju S."/>
            <person name="Secka A."/>
            <person name="Antonio M."/>
            <person name="Oren A."/>
            <person name="Chaudhuri R.R."/>
            <person name="La Ragione R."/>
            <person name="Hildebrand F."/>
            <person name="Pallen M.J."/>
        </authorList>
    </citation>
    <scope>NUCLEOTIDE SEQUENCE</scope>
    <source>
        <strain evidence="1">ChiHecec2B26-446</strain>
    </source>
</reference>
<organism evidence="1 2">
    <name type="scientific">Candidatus Desulfovibrio intestinipullorum</name>
    <dbReference type="NCBI Taxonomy" id="2838536"/>
    <lineage>
        <taxon>Bacteria</taxon>
        <taxon>Pseudomonadati</taxon>
        <taxon>Thermodesulfobacteriota</taxon>
        <taxon>Desulfovibrionia</taxon>
        <taxon>Desulfovibrionales</taxon>
        <taxon>Desulfovibrionaceae</taxon>
        <taxon>Desulfovibrio</taxon>
    </lineage>
</organism>
<accession>A0A9D1PV68</accession>
<dbReference type="EMBL" id="DXHV01000036">
    <property type="protein sequence ID" value="HIW00190.1"/>
    <property type="molecule type" value="Genomic_DNA"/>
</dbReference>
<comment type="caution">
    <text evidence="1">The sequence shown here is derived from an EMBL/GenBank/DDBJ whole genome shotgun (WGS) entry which is preliminary data.</text>
</comment>
<name>A0A9D1PV68_9BACT</name>
<evidence type="ECO:0000313" key="2">
    <source>
        <dbReference type="Proteomes" id="UP000886752"/>
    </source>
</evidence>
<proteinExistence type="predicted"/>
<dbReference type="AlphaFoldDB" id="A0A9D1PV68"/>
<protein>
    <submittedName>
        <fullName evidence="1">Uncharacterized protein</fullName>
    </submittedName>
</protein>
<sequence length="186" mass="20991">MSACNLEKLDVDPCFDMVGFMELSQESRLDGKVMDRLGTLWEEWHKKLSVYKVTCGKIAYLVAWLPEEVETYVDETWDKTPSEGYLSNSLAQYLIMQSVNALLPQVETVGCAPAPRPTESLKEALQDFELRYREDLAVLNRRFAVVTFYPFRGGCEICHLQAHCPKGNGETGTSVLLPGYEAPQES</sequence>
<gene>
    <name evidence="1" type="ORF">H9894_03255</name>
</gene>
<dbReference type="Proteomes" id="UP000886752">
    <property type="component" value="Unassembled WGS sequence"/>
</dbReference>